<dbReference type="GO" id="GO:0016020">
    <property type="term" value="C:membrane"/>
    <property type="evidence" value="ECO:0007669"/>
    <property type="project" value="UniProtKB-SubCell"/>
</dbReference>
<dbReference type="Pfam" id="PF13675">
    <property type="entry name" value="PilJ"/>
    <property type="match status" value="1"/>
</dbReference>
<dbReference type="SMART" id="SM00388">
    <property type="entry name" value="HisKA"/>
    <property type="match status" value="1"/>
</dbReference>
<evidence type="ECO:0000256" key="10">
    <source>
        <dbReference type="PROSITE-ProRule" id="PRU00169"/>
    </source>
</evidence>
<dbReference type="InterPro" id="IPR036890">
    <property type="entry name" value="HATPase_C_sf"/>
</dbReference>
<evidence type="ECO:0000259" key="12">
    <source>
        <dbReference type="PROSITE" id="PS50109"/>
    </source>
</evidence>
<evidence type="ECO:0000256" key="6">
    <source>
        <dbReference type="ARBA" id="ARBA00022692"/>
    </source>
</evidence>
<dbReference type="PROSITE" id="PS50110">
    <property type="entry name" value="RESPONSE_REGULATORY"/>
    <property type="match status" value="1"/>
</dbReference>
<evidence type="ECO:0000256" key="5">
    <source>
        <dbReference type="ARBA" id="ARBA00022679"/>
    </source>
</evidence>
<dbReference type="InterPro" id="IPR011006">
    <property type="entry name" value="CheY-like_superfamily"/>
</dbReference>
<dbReference type="SMART" id="SM00448">
    <property type="entry name" value="REC"/>
    <property type="match status" value="1"/>
</dbReference>
<keyword evidence="8 11" id="KW-1133">Transmembrane helix</keyword>
<evidence type="ECO:0000256" key="11">
    <source>
        <dbReference type="SAM" id="Phobius"/>
    </source>
</evidence>
<evidence type="ECO:0000256" key="3">
    <source>
        <dbReference type="ARBA" id="ARBA00012438"/>
    </source>
</evidence>
<evidence type="ECO:0000256" key="8">
    <source>
        <dbReference type="ARBA" id="ARBA00022989"/>
    </source>
</evidence>
<dbReference type="EC" id="2.7.13.3" evidence="3"/>
<dbReference type="Proteomes" id="UP000183685">
    <property type="component" value="Unassembled WGS sequence"/>
</dbReference>
<dbReference type="SUPFAM" id="SSF47384">
    <property type="entry name" value="Homodimeric domain of signal transducing histidine kinase"/>
    <property type="match status" value="1"/>
</dbReference>
<dbReference type="Gene3D" id="1.10.287.130">
    <property type="match status" value="1"/>
</dbReference>
<evidence type="ECO:0000256" key="1">
    <source>
        <dbReference type="ARBA" id="ARBA00000085"/>
    </source>
</evidence>
<comment type="subcellular location">
    <subcellularLocation>
        <location evidence="2">Membrane</location>
        <topology evidence="2">Multi-pass membrane protein</topology>
    </subcellularLocation>
</comment>
<dbReference type="InterPro" id="IPR029095">
    <property type="entry name" value="NarX-like_N"/>
</dbReference>
<dbReference type="AlphaFoldDB" id="A0A1G7DIL3"/>
<keyword evidence="9 11" id="KW-0472">Membrane</keyword>
<dbReference type="PANTHER" id="PTHR43047">
    <property type="entry name" value="TWO-COMPONENT HISTIDINE PROTEIN KINASE"/>
    <property type="match status" value="1"/>
</dbReference>
<protein>
    <recommendedName>
        <fullName evidence="3">histidine kinase</fullName>
        <ecNumber evidence="3">2.7.13.3</ecNumber>
    </recommendedName>
</protein>
<dbReference type="SUPFAM" id="SSF52172">
    <property type="entry name" value="CheY-like"/>
    <property type="match status" value="1"/>
</dbReference>
<dbReference type="GO" id="GO:0000155">
    <property type="term" value="F:phosphorelay sensor kinase activity"/>
    <property type="evidence" value="ECO:0007669"/>
    <property type="project" value="InterPro"/>
</dbReference>
<dbReference type="PRINTS" id="PR00344">
    <property type="entry name" value="BCTRLSENSOR"/>
</dbReference>
<keyword evidence="15" id="KW-1185">Reference proteome</keyword>
<dbReference type="Gene3D" id="3.30.565.10">
    <property type="entry name" value="Histidine kinase-like ATPase, C-terminal domain"/>
    <property type="match status" value="1"/>
</dbReference>
<dbReference type="STRING" id="637679.GCA_001550055_02175"/>
<dbReference type="Pfam" id="PF00072">
    <property type="entry name" value="Response_reg"/>
    <property type="match status" value="1"/>
</dbReference>
<proteinExistence type="predicted"/>
<keyword evidence="5" id="KW-0808">Transferase</keyword>
<dbReference type="RefSeq" id="WP_082714561.1">
    <property type="nucleotide sequence ID" value="NZ_FNAK01000007.1"/>
</dbReference>
<comment type="catalytic activity">
    <reaction evidence="1">
        <text>ATP + protein L-histidine = ADP + protein N-phospho-L-histidine.</text>
        <dbReference type="EC" id="2.7.13.3"/>
    </reaction>
</comment>
<dbReference type="InterPro" id="IPR004358">
    <property type="entry name" value="Sig_transdc_His_kin-like_C"/>
</dbReference>
<evidence type="ECO:0000256" key="7">
    <source>
        <dbReference type="ARBA" id="ARBA00022777"/>
    </source>
</evidence>
<keyword evidence="6 11" id="KW-0812">Transmembrane</keyword>
<dbReference type="PROSITE" id="PS50109">
    <property type="entry name" value="HIS_KIN"/>
    <property type="match status" value="1"/>
</dbReference>
<dbReference type="InterPro" id="IPR005467">
    <property type="entry name" value="His_kinase_dom"/>
</dbReference>
<reference evidence="14 15" key="1">
    <citation type="submission" date="2016-10" db="EMBL/GenBank/DDBJ databases">
        <authorList>
            <person name="de Groot N.N."/>
        </authorList>
    </citation>
    <scope>NUCLEOTIDE SEQUENCE [LARGE SCALE GENOMIC DNA]</scope>
    <source>
        <strain evidence="14 15">CGMCC 1.9109</strain>
    </source>
</reference>
<dbReference type="Gene3D" id="3.40.50.2300">
    <property type="match status" value="1"/>
</dbReference>
<dbReference type="CDD" id="cd17546">
    <property type="entry name" value="REC_hyHK_CKI1_RcsC-like"/>
    <property type="match status" value="1"/>
</dbReference>
<feature type="transmembrane region" description="Helical" evidence="11">
    <location>
        <begin position="28"/>
        <end position="50"/>
    </location>
</feature>
<evidence type="ECO:0000313" key="14">
    <source>
        <dbReference type="EMBL" id="SDE51397.1"/>
    </source>
</evidence>
<dbReference type="CDD" id="cd00082">
    <property type="entry name" value="HisKA"/>
    <property type="match status" value="1"/>
</dbReference>
<keyword evidence="4 10" id="KW-0597">Phosphoprotein</keyword>
<dbReference type="InterPro" id="IPR001789">
    <property type="entry name" value="Sig_transdc_resp-reg_receiver"/>
</dbReference>
<evidence type="ECO:0000256" key="4">
    <source>
        <dbReference type="ARBA" id="ARBA00022553"/>
    </source>
</evidence>
<evidence type="ECO:0000313" key="15">
    <source>
        <dbReference type="Proteomes" id="UP000183685"/>
    </source>
</evidence>
<dbReference type="InterPro" id="IPR003661">
    <property type="entry name" value="HisK_dim/P_dom"/>
</dbReference>
<dbReference type="InterPro" id="IPR036097">
    <property type="entry name" value="HisK_dim/P_sf"/>
</dbReference>
<feature type="domain" description="Histidine kinase" evidence="12">
    <location>
        <begin position="253"/>
        <end position="476"/>
    </location>
</feature>
<dbReference type="SMART" id="SM00387">
    <property type="entry name" value="HATPase_c"/>
    <property type="match status" value="1"/>
</dbReference>
<accession>A0A1G7DIL3</accession>
<dbReference type="InterPro" id="IPR003594">
    <property type="entry name" value="HATPase_dom"/>
</dbReference>
<feature type="domain" description="Response regulatory" evidence="13">
    <location>
        <begin position="499"/>
        <end position="616"/>
    </location>
</feature>
<gene>
    <name evidence="14" type="ORF">SAMN04488071_3131</name>
</gene>
<evidence type="ECO:0000256" key="2">
    <source>
        <dbReference type="ARBA" id="ARBA00004141"/>
    </source>
</evidence>
<dbReference type="SUPFAM" id="SSF55874">
    <property type="entry name" value="ATPase domain of HSP90 chaperone/DNA topoisomerase II/histidine kinase"/>
    <property type="match status" value="1"/>
</dbReference>
<name>A0A1G7DIL3_9PROT</name>
<evidence type="ECO:0000256" key="9">
    <source>
        <dbReference type="ARBA" id="ARBA00023136"/>
    </source>
</evidence>
<organism evidence="14 15">
    <name type="scientific">Kordiimonas lacus</name>
    <dbReference type="NCBI Taxonomy" id="637679"/>
    <lineage>
        <taxon>Bacteria</taxon>
        <taxon>Pseudomonadati</taxon>
        <taxon>Pseudomonadota</taxon>
        <taxon>Alphaproteobacteria</taxon>
        <taxon>Kordiimonadales</taxon>
        <taxon>Kordiimonadaceae</taxon>
        <taxon>Kordiimonas</taxon>
    </lineage>
</organism>
<feature type="modified residue" description="4-aspartylphosphate" evidence="10">
    <location>
        <position position="548"/>
    </location>
</feature>
<dbReference type="Pfam" id="PF02518">
    <property type="entry name" value="HATPase_c"/>
    <property type="match status" value="1"/>
</dbReference>
<evidence type="ECO:0000259" key="13">
    <source>
        <dbReference type="PROSITE" id="PS50110"/>
    </source>
</evidence>
<dbReference type="OrthoDB" id="9801651at2"/>
<dbReference type="EMBL" id="FNAK01000007">
    <property type="protein sequence ID" value="SDE51397.1"/>
    <property type="molecule type" value="Genomic_DNA"/>
</dbReference>
<sequence>MRARYMLKARTRHTETPLDSSRQLTRRYVVALLLVATAATTGFLTLYFSIKREETAATVINVAGRQRMLSQRIALFINQLQAQPNDATLQQKTSKTIDLFETSHRGLILGDADLDLPSLTHVPTRDIYFGDIALDERTRTFISLARTALSQAIASGIIDADVLEDINTDAAGPLLNALDSAVASFARESRSAIQNLETIEATVFIFTLLLLLAEAFVIFRPAVKRVQLAMYRVLKAEEASHKSARDRQLVLDAVSHELRTPLGEIMHAVASIPPEKVGPEVMEQLSRINRGCDDIANSVTAVLNYVSLETSMNAPRPEPINLYVFLDGLVERLAPQARAKNLVLYHQSDDAAAPNDWFIKVDKGILSAIVTKLLHNAIQYTTEGRVIVRSQLTEKDADWLSLKIDVADTGQGIPQGELDTIFDAFEAAARTGQTARGLGLGLSYARAATKQLGGTLTAVSTRGLGSTFSVTIPVEKAKKPDTTPVNLDETAQDKSAGLKCLVAEDNPVNQIILSRLLEREGHHVVSVDNGKSAVSEAARMRFDVILLDINMPEMRGDEACRAILEQAGDHTPPRMVAVTANTLPEQIAGYHAAGFQAVVGKPIDNEKLYDALVGLRPVGQEVTNIDL</sequence>
<keyword evidence="7 14" id="KW-0418">Kinase</keyword>